<organism evidence="15 16">
    <name type="scientific">Legionella waltersii</name>
    <dbReference type="NCBI Taxonomy" id="66969"/>
    <lineage>
        <taxon>Bacteria</taxon>
        <taxon>Pseudomonadati</taxon>
        <taxon>Pseudomonadota</taxon>
        <taxon>Gammaproteobacteria</taxon>
        <taxon>Legionellales</taxon>
        <taxon>Legionellaceae</taxon>
        <taxon>Legionella</taxon>
    </lineage>
</organism>
<gene>
    <name evidence="13" type="primary">ttcA</name>
    <name evidence="15" type="ORF">Lwal_2813</name>
</gene>
<reference evidence="15 16" key="1">
    <citation type="submission" date="2015-11" db="EMBL/GenBank/DDBJ databases">
        <title>Genomic analysis of 38 Legionella species identifies large and diverse effector repertoires.</title>
        <authorList>
            <person name="Burstein D."/>
            <person name="Amaro F."/>
            <person name="Zusman T."/>
            <person name="Lifshitz Z."/>
            <person name="Cohen O."/>
            <person name="Gilbert J.A."/>
            <person name="Pupko T."/>
            <person name="Shuman H.A."/>
            <person name="Segal G."/>
        </authorList>
    </citation>
    <scope>NUCLEOTIDE SEQUENCE [LARGE SCALE GENOMIC DNA]</scope>
    <source>
        <strain evidence="15 16">ATCC 51914</strain>
    </source>
</reference>
<keyword evidence="7 13" id="KW-0547">Nucleotide-binding</keyword>
<dbReference type="InterPro" id="IPR011063">
    <property type="entry name" value="TilS/TtcA_N"/>
</dbReference>
<dbReference type="RefSeq" id="WP_058481432.1">
    <property type="nucleotide sequence ID" value="NZ_CAAAIQ010000012.1"/>
</dbReference>
<proteinExistence type="inferred from homology"/>
<dbReference type="PIRSF" id="PIRSF004976">
    <property type="entry name" value="ATPase_YdaO"/>
    <property type="match status" value="1"/>
</dbReference>
<evidence type="ECO:0000313" key="16">
    <source>
        <dbReference type="Proteomes" id="UP000054729"/>
    </source>
</evidence>
<evidence type="ECO:0000256" key="6">
    <source>
        <dbReference type="ARBA" id="ARBA00022723"/>
    </source>
</evidence>
<dbReference type="STRING" id="66969.Lwal_2813"/>
<dbReference type="GO" id="GO:0005737">
    <property type="term" value="C:cytoplasm"/>
    <property type="evidence" value="ECO:0007669"/>
    <property type="project" value="UniProtKB-SubCell"/>
</dbReference>
<evidence type="ECO:0000256" key="2">
    <source>
        <dbReference type="ARBA" id="ARBA00022490"/>
    </source>
</evidence>
<evidence type="ECO:0000256" key="4">
    <source>
        <dbReference type="ARBA" id="ARBA00022679"/>
    </source>
</evidence>
<keyword evidence="5 13" id="KW-0819">tRNA processing</keyword>
<dbReference type="GO" id="GO:0000049">
    <property type="term" value="F:tRNA binding"/>
    <property type="evidence" value="ECO:0007669"/>
    <property type="project" value="UniProtKB-KW"/>
</dbReference>
<comment type="similarity">
    <text evidence="13">Belongs to the TtcA family.</text>
</comment>
<dbReference type="Proteomes" id="UP000054729">
    <property type="component" value="Unassembled WGS sequence"/>
</dbReference>
<evidence type="ECO:0000256" key="1">
    <source>
        <dbReference type="ARBA" id="ARBA00022485"/>
    </source>
</evidence>
<dbReference type="InterPro" id="IPR035107">
    <property type="entry name" value="tRNA_thiolation_TtcA_Ctu1"/>
</dbReference>
<feature type="binding site" evidence="13">
    <location>
        <position position="115"/>
    </location>
    <ligand>
        <name>[4Fe-4S] cluster</name>
        <dbReference type="ChEBI" id="CHEBI:49883"/>
    </ligand>
</feature>
<comment type="catalytic activity">
    <reaction evidence="13">
        <text>cytidine(32) in tRNA + S-sulfanyl-L-cysteinyl-[cysteine desulfurase] + AH2 + ATP = 2-thiocytidine(32) in tRNA + L-cysteinyl-[cysteine desulfurase] + A + AMP + diphosphate + H(+)</text>
        <dbReference type="Rhea" id="RHEA:57048"/>
        <dbReference type="Rhea" id="RHEA-COMP:10288"/>
        <dbReference type="Rhea" id="RHEA-COMP:12157"/>
        <dbReference type="Rhea" id="RHEA-COMP:12158"/>
        <dbReference type="Rhea" id="RHEA-COMP:14821"/>
        <dbReference type="ChEBI" id="CHEBI:13193"/>
        <dbReference type="ChEBI" id="CHEBI:15378"/>
        <dbReference type="ChEBI" id="CHEBI:17499"/>
        <dbReference type="ChEBI" id="CHEBI:29950"/>
        <dbReference type="ChEBI" id="CHEBI:30616"/>
        <dbReference type="ChEBI" id="CHEBI:33019"/>
        <dbReference type="ChEBI" id="CHEBI:61963"/>
        <dbReference type="ChEBI" id="CHEBI:82748"/>
        <dbReference type="ChEBI" id="CHEBI:141453"/>
        <dbReference type="ChEBI" id="CHEBI:456215"/>
    </reaction>
</comment>
<keyword evidence="11 13" id="KW-0408">Iron</keyword>
<comment type="subcellular location">
    <subcellularLocation>
        <location evidence="13">Cytoplasm</location>
    </subcellularLocation>
</comment>
<evidence type="ECO:0000256" key="12">
    <source>
        <dbReference type="ARBA" id="ARBA00023014"/>
    </source>
</evidence>
<dbReference type="HAMAP" id="MF_01850">
    <property type="entry name" value="TtcA"/>
    <property type="match status" value="1"/>
</dbReference>
<dbReference type="AlphaFoldDB" id="A0A0W1A0B9"/>
<keyword evidence="2 13" id="KW-0963">Cytoplasm</keyword>
<keyword evidence="8 13" id="KW-0067">ATP-binding</keyword>
<sequence length="283" mass="32540">MSSIPSAVEKKLLHYTGKAIADFNMIQRGDRVMVCLSGGKDSFTMLTILDKLRIRSGKKFELFAFTLDQAQPGWDDSTLRAWLADRAIPHEILTRDTYTIVKEKIPEGKTYCSLCSRLRRGIIYRYAEEHGYNKIALGHHRDDLIRTLMMSILYNGDIRSMPPKLLSDNKKHIVIRPMCYVQEKDIITFATEQEFPIIPCNLCGSQENLMRKKVASLINQLAEENPKIPSNMLHALQSLKPSQLMDQNHWNFKNLEHGLTDCRDINPEELFESDEFATDSEMS</sequence>
<dbReference type="OrthoDB" id="9801054at2"/>
<keyword evidence="3 13" id="KW-0820">tRNA-binding</keyword>
<dbReference type="PANTHER" id="PTHR43686:SF1">
    <property type="entry name" value="AMINOTRAN_5 DOMAIN-CONTAINING PROTEIN"/>
    <property type="match status" value="1"/>
</dbReference>
<evidence type="ECO:0000256" key="8">
    <source>
        <dbReference type="ARBA" id="ARBA00022840"/>
    </source>
</evidence>
<comment type="cofactor">
    <cofactor evidence="13">
        <name>[4Fe-4S] cluster</name>
        <dbReference type="ChEBI" id="CHEBI:49883"/>
    </cofactor>
    <text evidence="13">Binds 1 [4Fe-4S] cluster per subunit. The cluster is chelated by three Cys residues, the fourth Fe has a free coordination site that may bind a sulfur atom transferred from the persulfide of IscS.</text>
</comment>
<protein>
    <recommendedName>
        <fullName evidence="13">tRNA-cytidine(32) 2-sulfurtransferase</fullName>
        <ecNumber evidence="13">2.8.1.-</ecNumber>
    </recommendedName>
    <alternativeName>
        <fullName evidence="13">Two-thiocytidine biosynthesis protein A</fullName>
    </alternativeName>
    <alternativeName>
        <fullName evidence="13">tRNA 2-thiocytidine biosynthesis protein TtcA</fullName>
    </alternativeName>
</protein>
<keyword evidence="1 13" id="KW-0004">4Fe-4S</keyword>
<keyword evidence="6 13" id="KW-0479">Metal-binding</keyword>
<dbReference type="PATRIC" id="fig|66969.6.peg.3047"/>
<evidence type="ECO:0000259" key="14">
    <source>
        <dbReference type="Pfam" id="PF01171"/>
    </source>
</evidence>
<feature type="short sequence motif" description="PP-loop motif" evidence="13">
    <location>
        <begin position="37"/>
        <end position="42"/>
    </location>
</feature>
<name>A0A0W1A0B9_9GAMM</name>
<evidence type="ECO:0000256" key="5">
    <source>
        <dbReference type="ARBA" id="ARBA00022694"/>
    </source>
</evidence>
<feature type="domain" description="tRNA(Ile)-lysidine/2-thiocytidine synthase N-terminal" evidence="14">
    <location>
        <begin position="32"/>
        <end position="195"/>
    </location>
</feature>
<evidence type="ECO:0000256" key="11">
    <source>
        <dbReference type="ARBA" id="ARBA00023004"/>
    </source>
</evidence>
<dbReference type="SUPFAM" id="SSF52402">
    <property type="entry name" value="Adenine nucleotide alpha hydrolases-like"/>
    <property type="match status" value="1"/>
</dbReference>
<evidence type="ECO:0000256" key="9">
    <source>
        <dbReference type="ARBA" id="ARBA00022842"/>
    </source>
</evidence>
<dbReference type="PANTHER" id="PTHR43686">
    <property type="entry name" value="SULFURTRANSFERASE-RELATED"/>
    <property type="match status" value="1"/>
</dbReference>
<keyword evidence="4 13" id="KW-0808">Transferase</keyword>
<dbReference type="Pfam" id="PF01171">
    <property type="entry name" value="ATP_bind_3"/>
    <property type="match status" value="1"/>
</dbReference>
<dbReference type="NCBIfam" id="NF007972">
    <property type="entry name" value="PRK10696.1"/>
    <property type="match status" value="1"/>
</dbReference>
<keyword evidence="10 13" id="KW-0694">RNA-binding</keyword>
<dbReference type="EC" id="2.8.1.-" evidence="13"/>
<evidence type="ECO:0000256" key="3">
    <source>
        <dbReference type="ARBA" id="ARBA00022555"/>
    </source>
</evidence>
<comment type="cofactor">
    <cofactor evidence="13">
        <name>Mg(2+)</name>
        <dbReference type="ChEBI" id="CHEBI:18420"/>
    </cofactor>
</comment>
<dbReference type="GO" id="GO:0016783">
    <property type="term" value="F:sulfurtransferase activity"/>
    <property type="evidence" value="ECO:0007669"/>
    <property type="project" value="UniProtKB-UniRule"/>
</dbReference>
<dbReference type="Gene3D" id="3.40.50.620">
    <property type="entry name" value="HUPs"/>
    <property type="match status" value="1"/>
</dbReference>
<evidence type="ECO:0000256" key="10">
    <source>
        <dbReference type="ARBA" id="ARBA00022884"/>
    </source>
</evidence>
<dbReference type="CDD" id="cd24138">
    <property type="entry name" value="TtcA-like"/>
    <property type="match status" value="1"/>
</dbReference>
<dbReference type="InterPro" id="IPR014729">
    <property type="entry name" value="Rossmann-like_a/b/a_fold"/>
</dbReference>
<dbReference type="GO" id="GO:0005524">
    <property type="term" value="F:ATP binding"/>
    <property type="evidence" value="ECO:0007669"/>
    <property type="project" value="UniProtKB-UniRule"/>
</dbReference>
<dbReference type="GO" id="GO:0034227">
    <property type="term" value="P:tRNA thio-modification"/>
    <property type="evidence" value="ECO:0007669"/>
    <property type="project" value="UniProtKB-UniRule"/>
</dbReference>
<dbReference type="InterPro" id="IPR012089">
    <property type="entry name" value="tRNA_Cyd_32_2_STrfase"/>
</dbReference>
<keyword evidence="12 13" id="KW-0411">Iron-sulfur</keyword>
<comment type="function">
    <text evidence="13">Catalyzes the ATP-dependent 2-thiolation of cytidine in position 32 of tRNA, to form 2-thiocytidine (s(2)C32). The sulfur atoms are provided by the cysteine/cysteine desulfurase (IscS) system.</text>
</comment>
<dbReference type="EMBL" id="LNZB01000060">
    <property type="protein sequence ID" value="KTD74772.1"/>
    <property type="molecule type" value="Genomic_DNA"/>
</dbReference>
<dbReference type="GO" id="GO:0051539">
    <property type="term" value="F:4 iron, 4 sulfur cluster binding"/>
    <property type="evidence" value="ECO:0007669"/>
    <property type="project" value="UniProtKB-UniRule"/>
</dbReference>
<evidence type="ECO:0000256" key="13">
    <source>
        <dbReference type="HAMAP-Rule" id="MF_01850"/>
    </source>
</evidence>
<accession>A0A0W1A0B9</accession>
<feature type="binding site" evidence="13">
    <location>
        <position position="203"/>
    </location>
    <ligand>
        <name>[4Fe-4S] cluster</name>
        <dbReference type="ChEBI" id="CHEBI:49883"/>
    </ligand>
</feature>
<feature type="binding site" evidence="13">
    <location>
        <position position="112"/>
    </location>
    <ligand>
        <name>[4Fe-4S] cluster</name>
        <dbReference type="ChEBI" id="CHEBI:49883"/>
    </ligand>
</feature>
<comment type="caution">
    <text evidence="15">The sequence shown here is derived from an EMBL/GenBank/DDBJ whole genome shotgun (WGS) entry which is preliminary data.</text>
</comment>
<comment type="pathway">
    <text evidence="13">tRNA modification.</text>
</comment>
<comment type="miscellaneous">
    <text evidence="13">The thiolation reaction likely consists of two steps: a first activation step by ATP to form an adenylated intermediate of the target base of tRNA, and a second nucleophilic substitution step of the sulfur (S) atom supplied by the hydrosulfide attached to the Fe-S cluster.</text>
</comment>
<dbReference type="GO" id="GO:0000287">
    <property type="term" value="F:magnesium ion binding"/>
    <property type="evidence" value="ECO:0007669"/>
    <property type="project" value="UniProtKB-UniRule"/>
</dbReference>
<evidence type="ECO:0000256" key="7">
    <source>
        <dbReference type="ARBA" id="ARBA00022741"/>
    </source>
</evidence>
<keyword evidence="9 13" id="KW-0460">Magnesium</keyword>
<comment type="subunit">
    <text evidence="13">Homodimer.</text>
</comment>
<evidence type="ECO:0000313" key="15">
    <source>
        <dbReference type="EMBL" id="KTD74772.1"/>
    </source>
</evidence>
<keyword evidence="16" id="KW-1185">Reference proteome</keyword>